<evidence type="ECO:0000313" key="2">
    <source>
        <dbReference type="Proteomes" id="UP000683139"/>
    </source>
</evidence>
<keyword evidence="2" id="KW-1185">Reference proteome</keyword>
<sequence length="305" mass="35552">MKKLSRSQFEQARQYLYTEARALERALFCYEFESGGEQQVLMELAAYQNSDGGFGNALEPDLRCKESSALATTVALQHLSLLTTSTEKEDMLIRSFEYFANSYKPDINGWEIIPQEADQNPRAIWWNYSPQTETWGNPNAEIVAYLLQYPHLLPEQLKQKTQTLLQDAIEYLRTSCACNEMHELFCYIRLYSVLSDEKQQIISREMNRFVESCVVKEPEQRNGYCAVPLQVVTSPDSSFYSKYEDVIPQDLDQLIDSMNGQGTWEPNWSWGRYEEQWEIAKKEWTGSITLNNLRVLKAFERIDFE</sequence>
<accession>A0A919YRS4</accession>
<name>A0A919YRS4_9BACL</name>
<dbReference type="SUPFAM" id="SSF48239">
    <property type="entry name" value="Terpenoid cyclases/Protein prenyltransferases"/>
    <property type="match status" value="1"/>
</dbReference>
<dbReference type="Proteomes" id="UP000683139">
    <property type="component" value="Unassembled WGS sequence"/>
</dbReference>
<dbReference type="RefSeq" id="WP_213518006.1">
    <property type="nucleotide sequence ID" value="NZ_BOSE01000007.1"/>
</dbReference>
<comment type="caution">
    <text evidence="1">The sequence shown here is derived from an EMBL/GenBank/DDBJ whole genome shotgun (WGS) entry which is preliminary data.</text>
</comment>
<dbReference type="EMBL" id="BOSE01000007">
    <property type="protein sequence ID" value="GIP18042.1"/>
    <property type="molecule type" value="Genomic_DNA"/>
</dbReference>
<dbReference type="InterPro" id="IPR008930">
    <property type="entry name" value="Terpenoid_cyclase/PrenylTrfase"/>
</dbReference>
<evidence type="ECO:0008006" key="3">
    <source>
        <dbReference type="Google" id="ProtNLM"/>
    </source>
</evidence>
<gene>
    <name evidence="1" type="ORF">J40TS1_36840</name>
</gene>
<evidence type="ECO:0000313" key="1">
    <source>
        <dbReference type="EMBL" id="GIP18042.1"/>
    </source>
</evidence>
<organism evidence="1 2">
    <name type="scientific">Paenibacillus montaniterrae</name>
    <dbReference type="NCBI Taxonomy" id="429341"/>
    <lineage>
        <taxon>Bacteria</taxon>
        <taxon>Bacillati</taxon>
        <taxon>Bacillota</taxon>
        <taxon>Bacilli</taxon>
        <taxon>Bacillales</taxon>
        <taxon>Paenibacillaceae</taxon>
        <taxon>Paenibacillus</taxon>
    </lineage>
</organism>
<dbReference type="AlphaFoldDB" id="A0A919YRS4"/>
<proteinExistence type="predicted"/>
<protein>
    <recommendedName>
        <fullName evidence="3">Prenyltransferase</fullName>
    </recommendedName>
</protein>
<reference evidence="1" key="1">
    <citation type="submission" date="2021-03" db="EMBL/GenBank/DDBJ databases">
        <title>Antimicrobial resistance genes in bacteria isolated from Japanese honey, and their potential for conferring macrolide and lincosamide resistance in the American foulbrood pathogen Paenibacillus larvae.</title>
        <authorList>
            <person name="Okamoto M."/>
            <person name="Kumagai M."/>
            <person name="Kanamori H."/>
            <person name="Takamatsu D."/>
        </authorList>
    </citation>
    <scope>NUCLEOTIDE SEQUENCE</scope>
    <source>
        <strain evidence="1">J40TS1</strain>
    </source>
</reference>